<dbReference type="InterPro" id="IPR020892">
    <property type="entry name" value="Cyclophilin-type_PPIase_CS"/>
</dbReference>
<dbReference type="Proteomes" id="UP000231564">
    <property type="component" value="Chromosome MARIT"/>
</dbReference>
<dbReference type="InterPro" id="IPR046357">
    <property type="entry name" value="PPIase_dom_sf"/>
</dbReference>
<feature type="domain" description="PPIase cyclophilin-type" evidence="10">
    <location>
        <begin position="38"/>
        <end position="176"/>
    </location>
</feature>
<dbReference type="GO" id="GO:0003755">
    <property type="term" value="F:peptidyl-prolyl cis-trans isomerase activity"/>
    <property type="evidence" value="ECO:0007669"/>
    <property type="project" value="UniProtKB-KW"/>
</dbReference>
<dbReference type="PANTHER" id="PTHR45625">
    <property type="entry name" value="PEPTIDYL-PROLYL CIS-TRANS ISOMERASE-RELATED"/>
    <property type="match status" value="1"/>
</dbReference>
<comment type="similarity">
    <text evidence="2">Belongs to the cyclophilin-type PPIase family.</text>
</comment>
<evidence type="ECO:0000313" key="12">
    <source>
        <dbReference type="Proteomes" id="UP000231564"/>
    </source>
</evidence>
<reference evidence="11 12" key="1">
    <citation type="submission" date="2016-11" db="EMBL/GenBank/DDBJ databases">
        <authorList>
            <person name="Jaros S."/>
            <person name="Januszkiewicz K."/>
            <person name="Wedrychowicz H."/>
        </authorList>
    </citation>
    <scope>NUCLEOTIDE SEQUENCE [LARGE SCALE GENOMIC DNA]</scope>
    <source>
        <strain evidence="11">NCIMB 2154T</strain>
    </source>
</reference>
<dbReference type="PROSITE" id="PS50072">
    <property type="entry name" value="CSA_PPIASE_2"/>
    <property type="match status" value="1"/>
</dbReference>
<evidence type="ECO:0000313" key="11">
    <source>
        <dbReference type="EMBL" id="SFZ83717.1"/>
    </source>
</evidence>
<evidence type="ECO:0000259" key="10">
    <source>
        <dbReference type="PROSITE" id="PS50072"/>
    </source>
</evidence>
<evidence type="ECO:0000256" key="5">
    <source>
        <dbReference type="ARBA" id="ARBA00023235"/>
    </source>
</evidence>
<evidence type="ECO:0000259" key="9">
    <source>
        <dbReference type="PROSITE" id="PS50059"/>
    </source>
</evidence>
<keyword evidence="7" id="KW-0175">Coiled coil</keyword>
<evidence type="ECO:0000256" key="6">
    <source>
        <dbReference type="PROSITE-ProRule" id="PRU00277"/>
    </source>
</evidence>
<evidence type="ECO:0000256" key="2">
    <source>
        <dbReference type="ARBA" id="ARBA00007365"/>
    </source>
</evidence>
<dbReference type="PROSITE" id="PS50059">
    <property type="entry name" value="FKBP_PPIASE"/>
    <property type="match status" value="1"/>
</dbReference>
<dbReference type="SUPFAM" id="SSF50891">
    <property type="entry name" value="Cyclophilin-like"/>
    <property type="match status" value="1"/>
</dbReference>
<dbReference type="InterPro" id="IPR002130">
    <property type="entry name" value="Cyclophilin-type_PPIase_dom"/>
</dbReference>
<proteinExistence type="inferred from homology"/>
<keyword evidence="12" id="KW-1185">Reference proteome</keyword>
<keyword evidence="4 6" id="KW-0697">Rotamase</keyword>
<feature type="chain" id="PRO_5013574423" description="peptidylprolyl isomerase" evidence="8">
    <location>
        <begin position="22"/>
        <end position="346"/>
    </location>
</feature>
<dbReference type="AlphaFoldDB" id="A0A2H1EBD7"/>
<evidence type="ECO:0000256" key="1">
    <source>
        <dbReference type="ARBA" id="ARBA00000971"/>
    </source>
</evidence>
<accession>A0A2H1EBD7</accession>
<dbReference type="Pfam" id="PF00254">
    <property type="entry name" value="FKBP_C"/>
    <property type="match status" value="1"/>
</dbReference>
<dbReference type="RefSeq" id="WP_024740993.1">
    <property type="nucleotide sequence ID" value="NZ_BAUG01000014.1"/>
</dbReference>
<dbReference type="Gene3D" id="2.40.100.10">
    <property type="entry name" value="Cyclophilin-like"/>
    <property type="match status" value="1"/>
</dbReference>
<dbReference type="Gene3D" id="3.10.50.40">
    <property type="match status" value="1"/>
</dbReference>
<organism evidence="11 12">
    <name type="scientific">Tenacibaculum maritimum NCIMB 2154</name>
    <dbReference type="NCBI Taxonomy" id="1349785"/>
    <lineage>
        <taxon>Bacteria</taxon>
        <taxon>Pseudomonadati</taxon>
        <taxon>Bacteroidota</taxon>
        <taxon>Flavobacteriia</taxon>
        <taxon>Flavobacteriales</taxon>
        <taxon>Flavobacteriaceae</taxon>
        <taxon>Tenacibaculum</taxon>
    </lineage>
</organism>
<evidence type="ECO:0000256" key="3">
    <source>
        <dbReference type="ARBA" id="ARBA00013194"/>
    </source>
</evidence>
<dbReference type="STRING" id="1349785.GCA_000509405_01712"/>
<dbReference type="PROSITE" id="PS51257">
    <property type="entry name" value="PROKAR_LIPOPROTEIN"/>
    <property type="match status" value="1"/>
</dbReference>
<dbReference type="SUPFAM" id="SSF54534">
    <property type="entry name" value="FKBP-like"/>
    <property type="match status" value="1"/>
</dbReference>
<dbReference type="InterPro" id="IPR001179">
    <property type="entry name" value="PPIase_FKBP_dom"/>
</dbReference>
<dbReference type="EC" id="5.2.1.8" evidence="3 6"/>
<dbReference type="Pfam" id="PF00160">
    <property type="entry name" value="Pro_isomerase"/>
    <property type="match status" value="1"/>
</dbReference>
<dbReference type="CDD" id="cd00317">
    <property type="entry name" value="cyclophilin"/>
    <property type="match status" value="1"/>
</dbReference>
<feature type="signal peptide" evidence="8">
    <location>
        <begin position="1"/>
        <end position="21"/>
    </location>
</feature>
<dbReference type="InterPro" id="IPR029000">
    <property type="entry name" value="Cyclophilin-like_dom_sf"/>
</dbReference>
<dbReference type="InterPro" id="IPR044666">
    <property type="entry name" value="Cyclophilin_A-like"/>
</dbReference>
<dbReference type="EMBL" id="LT634361">
    <property type="protein sequence ID" value="SFZ83717.1"/>
    <property type="molecule type" value="Genomic_DNA"/>
</dbReference>
<comment type="catalytic activity">
    <reaction evidence="1 6">
        <text>[protein]-peptidylproline (omega=180) = [protein]-peptidylproline (omega=0)</text>
        <dbReference type="Rhea" id="RHEA:16237"/>
        <dbReference type="Rhea" id="RHEA-COMP:10747"/>
        <dbReference type="Rhea" id="RHEA-COMP:10748"/>
        <dbReference type="ChEBI" id="CHEBI:83833"/>
        <dbReference type="ChEBI" id="CHEBI:83834"/>
        <dbReference type="EC" id="5.2.1.8"/>
    </reaction>
</comment>
<keyword evidence="8" id="KW-0732">Signal</keyword>
<dbReference type="PRINTS" id="PR00153">
    <property type="entry name" value="CSAPPISMRASE"/>
</dbReference>
<dbReference type="PANTHER" id="PTHR45625:SF4">
    <property type="entry name" value="PEPTIDYLPROLYL ISOMERASE DOMAIN AND WD REPEAT-CONTAINING PROTEIN 1"/>
    <property type="match status" value="1"/>
</dbReference>
<keyword evidence="5 6" id="KW-0413">Isomerase</keyword>
<evidence type="ECO:0000256" key="8">
    <source>
        <dbReference type="SAM" id="SignalP"/>
    </source>
</evidence>
<feature type="coiled-coil region" evidence="7">
    <location>
        <begin position="201"/>
        <end position="229"/>
    </location>
</feature>
<feature type="domain" description="PPIase FKBP-type" evidence="9">
    <location>
        <begin position="258"/>
        <end position="345"/>
    </location>
</feature>
<name>A0A2H1EBD7_9FLAO</name>
<evidence type="ECO:0000256" key="4">
    <source>
        <dbReference type="ARBA" id="ARBA00023110"/>
    </source>
</evidence>
<gene>
    <name evidence="11" type="ORF">MARIT_2195</name>
</gene>
<dbReference type="PROSITE" id="PS00170">
    <property type="entry name" value="CSA_PPIASE_1"/>
    <property type="match status" value="1"/>
</dbReference>
<sequence length="346" mass="38407">MKYLKTLIVFAILFSACKAAKYPDLDNGIYADVKTSRGDILLKLYAKDVPMTVANFVSLAEGTHPKMTDSLKGTKFYDGTKFHRVIKDFMIQGGDPLGTGRGNAGYAFADEFPSDSIGRLLYKHDAPGVLSMANSGPKTNSSQFFITHKATPWLDGKHSIFGKVTSGQMVVDSIQQNDRIEHIHIIRIGKEAKKFDAAKVFEEELLNVEEKEKERQKKLEELKKKFQEKMGISKATKTDSGLRFLQIQEGKGKKVNPAQATTVNYTLYTAEGKKIDSTIDKGAPFTFTIDAMGMIAGWKEGVKMMREGEKARLFIPDYLGYGKRGAGPIPPSSDLIFEIEILKVGK</sequence>
<dbReference type="OrthoDB" id="9807797at2"/>
<dbReference type="GO" id="GO:0006457">
    <property type="term" value="P:protein folding"/>
    <property type="evidence" value="ECO:0007669"/>
    <property type="project" value="InterPro"/>
</dbReference>
<evidence type="ECO:0000256" key="7">
    <source>
        <dbReference type="SAM" id="Coils"/>
    </source>
</evidence>
<dbReference type="KEGG" id="tmar:MARIT_2195"/>
<protein>
    <recommendedName>
        <fullName evidence="3 6">peptidylprolyl isomerase</fullName>
        <ecNumber evidence="3 6">5.2.1.8</ecNumber>
    </recommendedName>
</protein>
<dbReference type="GeneID" id="47723677"/>